<evidence type="ECO:0000256" key="7">
    <source>
        <dbReference type="ARBA" id="ARBA00022670"/>
    </source>
</evidence>
<reference evidence="20 21" key="1">
    <citation type="submission" date="2019-04" db="EMBL/GenBank/DDBJ databases">
        <title>Comparative genomics and transcriptomics to analyze fruiting body development in filamentous ascomycetes.</title>
        <authorList>
            <consortium name="DOE Joint Genome Institute"/>
            <person name="Lutkenhaus R."/>
            <person name="Traeger S."/>
            <person name="Breuer J."/>
            <person name="Kuo A."/>
            <person name="Lipzen A."/>
            <person name="Pangilinan J."/>
            <person name="Dilworth D."/>
            <person name="Sandor L."/>
            <person name="Poggeler S."/>
            <person name="Barry K."/>
            <person name="Grigoriev I.V."/>
            <person name="Nowrousian M."/>
        </authorList>
    </citation>
    <scope>NUCLEOTIDE SEQUENCE [LARGE SCALE GENOMIC DNA]</scope>
    <source>
        <strain evidence="20 21">CBS 389.68</strain>
    </source>
</reference>
<comment type="cofactor">
    <cofactor evidence="1">
        <name>Zn(2+)</name>
        <dbReference type="ChEBI" id="CHEBI:29105"/>
    </cofactor>
</comment>
<dbReference type="InterPro" id="IPR000834">
    <property type="entry name" value="Peptidase_M14"/>
</dbReference>
<name>A0A4S2MRJ2_9PEZI</name>
<dbReference type="EMBL" id="ML220151">
    <property type="protein sequence ID" value="TGZ77587.1"/>
    <property type="molecule type" value="Genomic_DNA"/>
</dbReference>
<organism evidence="20 21">
    <name type="scientific">Ascodesmis nigricans</name>
    <dbReference type="NCBI Taxonomy" id="341454"/>
    <lineage>
        <taxon>Eukaryota</taxon>
        <taxon>Fungi</taxon>
        <taxon>Dikarya</taxon>
        <taxon>Ascomycota</taxon>
        <taxon>Pezizomycotina</taxon>
        <taxon>Pezizomycetes</taxon>
        <taxon>Pezizales</taxon>
        <taxon>Ascodesmidaceae</taxon>
        <taxon>Ascodesmis</taxon>
    </lineage>
</organism>
<dbReference type="OrthoDB" id="3626597at2759"/>
<dbReference type="Gene3D" id="3.40.630.10">
    <property type="entry name" value="Zn peptidases"/>
    <property type="match status" value="1"/>
</dbReference>
<sequence length="433" mass="47213">MKFSLTALLTLALAVTAIPTQDRANKTHDGTKVIRVAIPDSAESAARLQTLVGKLDLPLWSRNFLPNGVVDVQVPKEKIEAFEAASIEWKKDVMFEDLGKSIREEADGIADEGMITISADVGTAAAPDVTWFNSYHSYADHLTWLNQMVAAYPNNAKIVTAGSSSQGRAITGIHIYGSNPGTKPGVIIHGTVHAREWITTMTTEYMAWNLLTTKGSDSIVASLLTKYDFYLFPVVNPDGFVYTQTNDRMWRKNRQSVSSSCYGVDINRNWANKWSGSGSSTSPCSETYRGPSQGSTPEVQGLAAFQNALSPKPKFYMDFHAYGQMWMFPYGYTCSANAPDHTELQSLSNGAVAALKAVSGTTYTAGPICKTIYAVNGDSVDYSYEVTGIKYSFTAELRPGSGSSTGFLLPAAQILPVGKETWAAMRYLWNNMV</sequence>
<dbReference type="Pfam" id="PF02244">
    <property type="entry name" value="Propep_M14"/>
    <property type="match status" value="1"/>
</dbReference>
<dbReference type="SMART" id="SM00631">
    <property type="entry name" value="Zn_pept"/>
    <property type="match status" value="1"/>
</dbReference>
<keyword evidence="13" id="KW-0482">Metalloprotease</keyword>
<feature type="active site" description="Proton donor/acceptor" evidence="17">
    <location>
        <position position="396"/>
    </location>
</feature>
<keyword evidence="7" id="KW-0645">Protease</keyword>
<evidence type="ECO:0000256" key="16">
    <source>
        <dbReference type="ARBA" id="ARBA00081330"/>
    </source>
</evidence>
<dbReference type="CDD" id="cd03860">
    <property type="entry name" value="M14_CP_A-B_like"/>
    <property type="match status" value="1"/>
</dbReference>
<evidence type="ECO:0000259" key="19">
    <source>
        <dbReference type="PROSITE" id="PS52035"/>
    </source>
</evidence>
<gene>
    <name evidence="20" type="ORF">EX30DRAFT_356309</name>
</gene>
<dbReference type="PRINTS" id="PR00765">
    <property type="entry name" value="CRBOXYPTASEA"/>
</dbReference>
<dbReference type="STRING" id="341454.A0A4S2MRJ2"/>
<keyword evidence="10" id="KW-0378">Hydrolase</keyword>
<dbReference type="Gene3D" id="3.30.70.340">
    <property type="entry name" value="Metallocarboxypeptidase-like"/>
    <property type="match status" value="1"/>
</dbReference>
<feature type="signal peptide" evidence="18">
    <location>
        <begin position="1"/>
        <end position="17"/>
    </location>
</feature>
<dbReference type="GO" id="GO:0006508">
    <property type="term" value="P:proteolysis"/>
    <property type="evidence" value="ECO:0007669"/>
    <property type="project" value="UniProtKB-KW"/>
</dbReference>
<dbReference type="PROSITE" id="PS52035">
    <property type="entry name" value="PEPTIDASE_M14"/>
    <property type="match status" value="1"/>
</dbReference>
<comment type="subcellular location">
    <subcellularLocation>
        <location evidence="3">Secreted</location>
    </subcellularLocation>
</comment>
<comment type="function">
    <text evidence="2">Extracellular metalloprotease that contributes to pathogenicity.</text>
</comment>
<dbReference type="Pfam" id="PF00246">
    <property type="entry name" value="Peptidase_M14"/>
    <property type="match status" value="1"/>
</dbReference>
<keyword evidence="5" id="KW-0964">Secreted</keyword>
<keyword evidence="12" id="KW-0843">Virulence</keyword>
<dbReference type="GO" id="GO:0005576">
    <property type="term" value="C:extracellular region"/>
    <property type="evidence" value="ECO:0007669"/>
    <property type="project" value="UniProtKB-SubCell"/>
</dbReference>
<evidence type="ECO:0000256" key="11">
    <source>
        <dbReference type="ARBA" id="ARBA00022833"/>
    </source>
</evidence>
<protein>
    <recommendedName>
        <fullName evidence="16">Carboxypeptidase M14A</fullName>
    </recommendedName>
</protein>
<dbReference type="InterPro" id="IPR057246">
    <property type="entry name" value="CARBOXYPEPT_ZN_1"/>
</dbReference>
<dbReference type="FunFam" id="3.40.630.10:FF:000040">
    <property type="entry name" value="zinc carboxypeptidase"/>
    <property type="match status" value="1"/>
</dbReference>
<evidence type="ECO:0000256" key="2">
    <source>
        <dbReference type="ARBA" id="ARBA00003091"/>
    </source>
</evidence>
<dbReference type="AlphaFoldDB" id="A0A4S2MRJ2"/>
<feature type="chain" id="PRO_5020958438" description="Carboxypeptidase M14A" evidence="18">
    <location>
        <begin position="18"/>
        <end position="433"/>
    </location>
</feature>
<evidence type="ECO:0000313" key="21">
    <source>
        <dbReference type="Proteomes" id="UP000298138"/>
    </source>
</evidence>
<evidence type="ECO:0000313" key="20">
    <source>
        <dbReference type="EMBL" id="TGZ77587.1"/>
    </source>
</evidence>
<keyword evidence="9 18" id="KW-0732">Signal</keyword>
<evidence type="ECO:0000256" key="3">
    <source>
        <dbReference type="ARBA" id="ARBA00004613"/>
    </source>
</evidence>
<dbReference type="GO" id="GO:0008270">
    <property type="term" value="F:zinc ion binding"/>
    <property type="evidence" value="ECO:0007669"/>
    <property type="project" value="InterPro"/>
</dbReference>
<dbReference type="PANTHER" id="PTHR11705:SF143">
    <property type="entry name" value="SLL0236 PROTEIN"/>
    <property type="match status" value="1"/>
</dbReference>
<evidence type="ECO:0000256" key="9">
    <source>
        <dbReference type="ARBA" id="ARBA00022729"/>
    </source>
</evidence>
<dbReference type="SUPFAM" id="SSF54897">
    <property type="entry name" value="Protease propeptides/inhibitors"/>
    <property type="match status" value="1"/>
</dbReference>
<evidence type="ECO:0000256" key="4">
    <source>
        <dbReference type="ARBA" id="ARBA00005988"/>
    </source>
</evidence>
<dbReference type="PANTHER" id="PTHR11705">
    <property type="entry name" value="PROTEASE FAMILY M14 CARBOXYPEPTIDASE A,B"/>
    <property type="match status" value="1"/>
</dbReference>
<evidence type="ECO:0000256" key="10">
    <source>
        <dbReference type="ARBA" id="ARBA00022801"/>
    </source>
</evidence>
<evidence type="ECO:0000256" key="8">
    <source>
        <dbReference type="ARBA" id="ARBA00022723"/>
    </source>
</evidence>
<evidence type="ECO:0000256" key="5">
    <source>
        <dbReference type="ARBA" id="ARBA00022525"/>
    </source>
</evidence>
<dbReference type="GO" id="GO:0004181">
    <property type="term" value="F:metallocarboxypeptidase activity"/>
    <property type="evidence" value="ECO:0007669"/>
    <property type="project" value="InterPro"/>
</dbReference>
<keyword evidence="6 20" id="KW-0121">Carboxypeptidase</keyword>
<evidence type="ECO:0000256" key="13">
    <source>
        <dbReference type="ARBA" id="ARBA00023049"/>
    </source>
</evidence>
<dbReference type="Proteomes" id="UP000298138">
    <property type="component" value="Unassembled WGS sequence"/>
</dbReference>
<accession>A0A4S2MRJ2</accession>
<proteinExistence type="inferred from homology"/>
<comment type="similarity">
    <text evidence="4 17">Belongs to the peptidase M14 family.</text>
</comment>
<evidence type="ECO:0000256" key="6">
    <source>
        <dbReference type="ARBA" id="ARBA00022645"/>
    </source>
</evidence>
<keyword evidence="8" id="KW-0479">Metal-binding</keyword>
<feature type="domain" description="Peptidase M14" evidence="19">
    <location>
        <begin position="134"/>
        <end position="432"/>
    </location>
</feature>
<evidence type="ECO:0000256" key="17">
    <source>
        <dbReference type="PROSITE-ProRule" id="PRU01379"/>
    </source>
</evidence>
<evidence type="ECO:0000256" key="12">
    <source>
        <dbReference type="ARBA" id="ARBA00023026"/>
    </source>
</evidence>
<keyword evidence="14" id="KW-0865">Zymogen</keyword>
<dbReference type="PROSITE" id="PS00132">
    <property type="entry name" value="CARBOXYPEPT_ZN_1"/>
    <property type="match status" value="1"/>
</dbReference>
<evidence type="ECO:0000256" key="15">
    <source>
        <dbReference type="ARBA" id="ARBA00023157"/>
    </source>
</evidence>
<keyword evidence="11" id="KW-0862">Zinc</keyword>
<evidence type="ECO:0000256" key="14">
    <source>
        <dbReference type="ARBA" id="ARBA00023145"/>
    </source>
</evidence>
<evidence type="ECO:0000256" key="18">
    <source>
        <dbReference type="SAM" id="SignalP"/>
    </source>
</evidence>
<dbReference type="InParanoid" id="A0A4S2MRJ2"/>
<dbReference type="InterPro" id="IPR003146">
    <property type="entry name" value="M14A_act_pep"/>
</dbReference>
<evidence type="ECO:0000256" key="1">
    <source>
        <dbReference type="ARBA" id="ARBA00001947"/>
    </source>
</evidence>
<keyword evidence="15" id="KW-1015">Disulfide bond</keyword>
<dbReference type="SUPFAM" id="SSF53187">
    <property type="entry name" value="Zn-dependent exopeptidases"/>
    <property type="match status" value="1"/>
</dbReference>
<keyword evidence="21" id="KW-1185">Reference proteome</keyword>
<dbReference type="InterPro" id="IPR036990">
    <property type="entry name" value="M14A-like_propep"/>
</dbReference>